<feature type="compositionally biased region" description="Acidic residues" evidence="2">
    <location>
        <begin position="664"/>
        <end position="674"/>
    </location>
</feature>
<feature type="compositionally biased region" description="Basic and acidic residues" evidence="2">
    <location>
        <begin position="638"/>
        <end position="663"/>
    </location>
</feature>
<dbReference type="OrthoDB" id="3258279at2759"/>
<feature type="region of interest" description="Disordered" evidence="2">
    <location>
        <begin position="424"/>
        <end position="727"/>
    </location>
</feature>
<comment type="caution">
    <text evidence="3">The sequence shown here is derived from an EMBL/GenBank/DDBJ whole genome shotgun (WGS) entry which is preliminary data.</text>
</comment>
<feature type="region of interest" description="Disordered" evidence="2">
    <location>
        <begin position="1191"/>
        <end position="1234"/>
    </location>
</feature>
<keyword evidence="4" id="KW-1185">Reference proteome</keyword>
<organism evidence="3 4">
    <name type="scientific">Asterophora parasitica</name>
    <dbReference type="NCBI Taxonomy" id="117018"/>
    <lineage>
        <taxon>Eukaryota</taxon>
        <taxon>Fungi</taxon>
        <taxon>Dikarya</taxon>
        <taxon>Basidiomycota</taxon>
        <taxon>Agaricomycotina</taxon>
        <taxon>Agaricomycetes</taxon>
        <taxon>Agaricomycetidae</taxon>
        <taxon>Agaricales</taxon>
        <taxon>Tricholomatineae</taxon>
        <taxon>Lyophyllaceae</taxon>
        <taxon>Asterophora</taxon>
    </lineage>
</organism>
<feature type="compositionally biased region" description="Low complexity" evidence="2">
    <location>
        <begin position="346"/>
        <end position="355"/>
    </location>
</feature>
<feature type="compositionally biased region" description="Polar residues" evidence="2">
    <location>
        <begin position="124"/>
        <end position="137"/>
    </location>
</feature>
<feature type="compositionally biased region" description="Basic and acidic residues" evidence="2">
    <location>
        <begin position="458"/>
        <end position="489"/>
    </location>
</feature>
<reference evidence="3" key="2">
    <citation type="submission" date="2021-10" db="EMBL/GenBank/DDBJ databases">
        <title>Phylogenomics reveals ancestral predisposition of the termite-cultivated fungus Termitomyces towards a domesticated lifestyle.</title>
        <authorList>
            <person name="Auxier B."/>
            <person name="Grum-Grzhimaylo A."/>
            <person name="Cardenas M.E."/>
            <person name="Lodge J.D."/>
            <person name="Laessoe T."/>
            <person name="Pedersen O."/>
            <person name="Smith M.E."/>
            <person name="Kuyper T.W."/>
            <person name="Franco-Molano E.A."/>
            <person name="Baroni T.J."/>
            <person name="Aanen D.K."/>
        </authorList>
    </citation>
    <scope>NUCLEOTIDE SEQUENCE</scope>
    <source>
        <strain evidence="3">AP01</strain>
        <tissue evidence="3">Mycelium</tissue>
    </source>
</reference>
<feature type="compositionally biased region" description="Basic residues" evidence="2">
    <location>
        <begin position="108"/>
        <end position="117"/>
    </location>
</feature>
<feature type="compositionally biased region" description="Basic residues" evidence="2">
    <location>
        <begin position="193"/>
        <end position="208"/>
    </location>
</feature>
<feature type="compositionally biased region" description="Basic and acidic residues" evidence="2">
    <location>
        <begin position="1296"/>
        <end position="1332"/>
    </location>
</feature>
<feature type="compositionally biased region" description="Basic and acidic residues" evidence="2">
    <location>
        <begin position="1"/>
        <end position="10"/>
    </location>
</feature>
<feature type="compositionally biased region" description="Acidic residues" evidence="2">
    <location>
        <begin position="546"/>
        <end position="556"/>
    </location>
</feature>
<keyword evidence="1" id="KW-0175">Coiled coil</keyword>
<dbReference type="Proteomes" id="UP000775547">
    <property type="component" value="Unassembled WGS sequence"/>
</dbReference>
<feature type="region of interest" description="Disordered" evidence="2">
    <location>
        <begin position="1"/>
        <end position="410"/>
    </location>
</feature>
<evidence type="ECO:0000256" key="2">
    <source>
        <dbReference type="SAM" id="MobiDB-lite"/>
    </source>
</evidence>
<feature type="compositionally biased region" description="Acidic residues" evidence="2">
    <location>
        <begin position="514"/>
        <end position="523"/>
    </location>
</feature>
<feature type="compositionally biased region" description="Acidic residues" evidence="2">
    <location>
        <begin position="424"/>
        <end position="448"/>
    </location>
</feature>
<feature type="compositionally biased region" description="Pro residues" evidence="2">
    <location>
        <begin position="1204"/>
        <end position="1214"/>
    </location>
</feature>
<feature type="compositionally biased region" description="Pro residues" evidence="2">
    <location>
        <begin position="98"/>
        <end position="107"/>
    </location>
</feature>
<evidence type="ECO:0000313" key="4">
    <source>
        <dbReference type="Proteomes" id="UP000775547"/>
    </source>
</evidence>
<sequence>MDDLENKEPSAKIAPRKKRSAEESKGSATQKSSPLPMASDRIFNAARSQLISPPPEETLHFRRTSTSGFPPRSTPLRAESSNSKRKRNMPQPADHDAAPPPEATPNPKPRKQSKHRTIPAESPTRPSHAQHTPTPTHAKSPHRHNPDADFLPPSSARRATLRRTTPIPAYEPPSDVFTPPRVVIMTPSNVSKSSKRKSTVKPQTKSKRSTATPFRITIKTEPPIIDLSAPIPPPSPTDDPLLLSGPIEPPSSTPVRARSRKHLRDFGVATTPPAPSPLVQQHVQLPPSSPPTDDDDDDHNANYNENAPPFDWNRLAAQEAGTSTDFSMDIDMDGPQVPLFDFNLPGSSDVNGGWSDSDDDDPRVDDGVVEVGEGEYTGRFTTVRVRTKLDPPSSATRERMEEWGRPITPFPRKRIGKLRLGLVEEADEEVEGEEEEEEGDVQMGEEEEALRTLLQRKTQSERTRRVEHKEHPEQERAQEEAIVELDQRRGQAPAPPDPFDFDASFEEPLRGEWFEEPLQEQESFDQPTEESLPDHAPENINIDVEPPTEQEQDTSLEETHDASEEEGDYGEEEVFATPLPTVHTHVHNDARAQQEEQDEPDEEVFPVPTVLPRQQDHDEEQQQQQHPRGDTSESFEIDVDHEHYNHHDNSHDDNDSFTSHRADVDDEETDEEEEREVRETSFVADDEDEEDEEALRDNSPSPSPFTSMVSVFHTTASAGPRTSVGSAYTHPAQAVPEHPRELQLLQVEQEEEEEAMEEGERQEELEEVESPMYHGEHGADVRAQEALDSNSSDSELDDLDFGVVKICSADPRAAARAAAILKQHDYDCYTKLMFKQRKRERHSLASAGIVKPTAQRDRRRRTTLGGLSIVADRVYATGSPVVTLPELLLEAEAEVCVPSHAAHKPIPGTGTSLARNLFTTPVRGAAQEERATTPVPGPGPVVLGERAFTKEEWKLLDACFTDARLAIGAVEGVMASVDIVRPETVVRRFVELLGGKDVVETFGDAWSTNNLLRRVKALQNKQRSGNVAPPTTPYTPSPGVFNSTRCIPLIEIPNVTPLGRRAPPPARAQRPVLPQPVVENAPFANLPPLSGQAMEDERPKRKLPMSLLAPRYSHLLEEAVAVSQLSTELADASVAHVDVDVSARHEADIDLTLSGMHPTRTSASPPESSGTIGTRVKGFLFSYLPTLSKTAPAGRAKAKHLPPRHPGLPLPPPDLLQKPRGPISTPARAPAPRLPHPKELVQLQPAPAPLPKASMIPRARKPQRMVELTPVTPPQEEAKRVEISRPRRSSGGSVKDLVKSFEELRRDGGEKEKEGERRAELKRVRSVGEWRKTAGLGGGTAATSRKPGWRP</sequence>
<feature type="compositionally biased region" description="Acidic residues" evidence="2">
    <location>
        <begin position="595"/>
        <end position="604"/>
    </location>
</feature>
<protein>
    <submittedName>
        <fullName evidence="3">Uncharacterized protein</fullName>
    </submittedName>
</protein>
<proteinExistence type="predicted"/>
<accession>A0A9P7G5A9</accession>
<dbReference type="EMBL" id="JABCKV010000073">
    <property type="protein sequence ID" value="KAG5644342.1"/>
    <property type="molecule type" value="Genomic_DNA"/>
</dbReference>
<gene>
    <name evidence="3" type="ORF">DXG03_008639</name>
</gene>
<feature type="compositionally biased region" description="Low complexity" evidence="2">
    <location>
        <begin position="152"/>
        <end position="168"/>
    </location>
</feature>
<feature type="compositionally biased region" description="Polar residues" evidence="2">
    <location>
        <begin position="698"/>
        <end position="717"/>
    </location>
</feature>
<reference evidence="3" key="1">
    <citation type="submission" date="2020-07" db="EMBL/GenBank/DDBJ databases">
        <authorList>
            <person name="Nieuwenhuis M."/>
            <person name="Van De Peppel L.J.J."/>
        </authorList>
    </citation>
    <scope>NUCLEOTIDE SEQUENCE</scope>
    <source>
        <strain evidence="3">AP01</strain>
        <tissue evidence="3">Mycelium</tissue>
    </source>
</reference>
<feature type="compositionally biased region" description="Basic and acidic residues" evidence="2">
    <location>
        <begin position="1276"/>
        <end position="1285"/>
    </location>
</feature>
<dbReference type="PANTHER" id="PTHR48125:SF12">
    <property type="entry name" value="AT HOOK TRANSCRIPTION FACTOR FAMILY-RELATED"/>
    <property type="match status" value="1"/>
</dbReference>
<evidence type="ECO:0000313" key="3">
    <source>
        <dbReference type="EMBL" id="KAG5644342.1"/>
    </source>
</evidence>
<feature type="coiled-coil region" evidence="1">
    <location>
        <begin position="742"/>
        <end position="769"/>
    </location>
</feature>
<feature type="compositionally biased region" description="Acidic residues" evidence="2">
    <location>
        <begin position="684"/>
        <end position="694"/>
    </location>
</feature>
<evidence type="ECO:0000256" key="1">
    <source>
        <dbReference type="SAM" id="Coils"/>
    </source>
</evidence>
<name>A0A9P7G5A9_9AGAR</name>
<feature type="compositionally biased region" description="Acidic residues" evidence="2">
    <location>
        <begin position="563"/>
        <end position="574"/>
    </location>
</feature>
<feature type="region of interest" description="Disordered" evidence="2">
    <location>
        <begin position="1271"/>
        <end position="1351"/>
    </location>
</feature>
<dbReference type="PANTHER" id="PTHR48125">
    <property type="entry name" value="LP07818P1"/>
    <property type="match status" value="1"/>
</dbReference>